<evidence type="ECO:0000256" key="8">
    <source>
        <dbReference type="RuleBase" id="RU368078"/>
    </source>
</evidence>
<keyword evidence="3 6" id="KW-0863">Zinc-finger</keyword>
<dbReference type="SUPFAM" id="SSF47676">
    <property type="entry name" value="Conserved domain common to transcription factors TFIIS, elongin A, CRSP70"/>
    <property type="match status" value="1"/>
</dbReference>
<evidence type="ECO:0000313" key="14">
    <source>
        <dbReference type="Proteomes" id="UP000800092"/>
    </source>
</evidence>
<dbReference type="Pfam" id="PF08711">
    <property type="entry name" value="Med26"/>
    <property type="match status" value="1"/>
</dbReference>
<feature type="region of interest" description="Disordered" evidence="9">
    <location>
        <begin position="1"/>
        <end position="22"/>
    </location>
</feature>
<dbReference type="GO" id="GO:0003746">
    <property type="term" value="F:translation elongation factor activity"/>
    <property type="evidence" value="ECO:0007669"/>
    <property type="project" value="UniProtKB-KW"/>
</dbReference>
<dbReference type="PROSITE" id="PS00466">
    <property type="entry name" value="ZF_TFIIS_1"/>
    <property type="match status" value="1"/>
</dbReference>
<evidence type="ECO:0000313" key="13">
    <source>
        <dbReference type="EMBL" id="KAF2234952.1"/>
    </source>
</evidence>
<dbReference type="CDD" id="cd13749">
    <property type="entry name" value="Zn-ribbon_TFIIS"/>
    <property type="match status" value="1"/>
</dbReference>
<protein>
    <recommendedName>
        <fullName evidence="8">Transcription elongation factor</fullName>
    </recommendedName>
</protein>
<keyword evidence="13" id="KW-0251">Elongation factor</keyword>
<evidence type="ECO:0000256" key="1">
    <source>
        <dbReference type="ARBA" id="ARBA00004123"/>
    </source>
</evidence>
<keyword evidence="14" id="KW-1185">Reference proteome</keyword>
<dbReference type="Pfam" id="PF01096">
    <property type="entry name" value="Zn_ribbon_TFIIS"/>
    <property type="match status" value="1"/>
</dbReference>
<dbReference type="InterPro" id="IPR017923">
    <property type="entry name" value="TFIIS_N"/>
</dbReference>
<dbReference type="GO" id="GO:0000977">
    <property type="term" value="F:RNA polymerase II transcription regulatory region sequence-specific DNA binding"/>
    <property type="evidence" value="ECO:0007669"/>
    <property type="project" value="TreeGrafter"/>
</dbReference>
<dbReference type="GO" id="GO:0008270">
    <property type="term" value="F:zinc ion binding"/>
    <property type="evidence" value="ECO:0007669"/>
    <property type="project" value="UniProtKB-UniRule"/>
</dbReference>
<dbReference type="SMART" id="SM00440">
    <property type="entry name" value="ZnF_C2C2"/>
    <property type="match status" value="1"/>
</dbReference>
<dbReference type="InterPro" id="IPR035100">
    <property type="entry name" value="TF_IIS-typ"/>
</dbReference>
<keyword evidence="8" id="KW-0804">Transcription</keyword>
<dbReference type="InterPro" id="IPR001222">
    <property type="entry name" value="Znf_TFIIS"/>
</dbReference>
<evidence type="ECO:0000259" key="10">
    <source>
        <dbReference type="PROSITE" id="PS51133"/>
    </source>
</evidence>
<organism evidence="13 14">
    <name type="scientific">Viridothelium virens</name>
    <name type="common">Speckled blister lichen</name>
    <name type="synonym">Trypethelium virens</name>
    <dbReference type="NCBI Taxonomy" id="1048519"/>
    <lineage>
        <taxon>Eukaryota</taxon>
        <taxon>Fungi</taxon>
        <taxon>Dikarya</taxon>
        <taxon>Ascomycota</taxon>
        <taxon>Pezizomycotina</taxon>
        <taxon>Dothideomycetes</taxon>
        <taxon>Dothideomycetes incertae sedis</taxon>
        <taxon>Trypetheliales</taxon>
        <taxon>Trypetheliaceae</taxon>
        <taxon>Viridothelium</taxon>
    </lineage>
</organism>
<dbReference type="SMART" id="SM00510">
    <property type="entry name" value="TFS2M"/>
    <property type="match status" value="1"/>
</dbReference>
<dbReference type="PIRSF" id="PIRSF006704">
    <property type="entry name" value="TF_IIS"/>
    <property type="match status" value="1"/>
</dbReference>
<dbReference type="PROSITE" id="PS51321">
    <property type="entry name" value="TFIIS_CENTRAL"/>
    <property type="match status" value="1"/>
</dbReference>
<dbReference type="NCBIfam" id="TIGR01385">
    <property type="entry name" value="TFSII"/>
    <property type="match status" value="1"/>
</dbReference>
<keyword evidence="5 7" id="KW-0539">Nucleus</keyword>
<evidence type="ECO:0000256" key="7">
    <source>
        <dbReference type="PROSITE-ProRule" id="PRU00649"/>
    </source>
</evidence>
<dbReference type="AlphaFoldDB" id="A0A6A6HAA4"/>
<dbReference type="InterPro" id="IPR035441">
    <property type="entry name" value="TFIIS/LEDGF_dom_sf"/>
</dbReference>
<dbReference type="GO" id="GO:0006368">
    <property type="term" value="P:transcription elongation by RNA polymerase II"/>
    <property type="evidence" value="ECO:0007669"/>
    <property type="project" value="InterPro"/>
</dbReference>
<evidence type="ECO:0000256" key="6">
    <source>
        <dbReference type="PROSITE-ProRule" id="PRU00472"/>
    </source>
</evidence>
<keyword evidence="4 8" id="KW-0862">Zinc</keyword>
<dbReference type="OrthoDB" id="44867at2759"/>
<keyword evidence="13" id="KW-0648">Protein biosynthesis</keyword>
<dbReference type="FunFam" id="1.10.472.30:FF:000003">
    <property type="entry name" value="Transcription elongation factor S-II"/>
    <property type="match status" value="1"/>
</dbReference>
<dbReference type="PANTHER" id="PTHR11477:SF0">
    <property type="entry name" value="IP08861P-RELATED"/>
    <property type="match status" value="1"/>
</dbReference>
<dbReference type="GO" id="GO:0031440">
    <property type="term" value="P:regulation of mRNA 3'-end processing"/>
    <property type="evidence" value="ECO:0007669"/>
    <property type="project" value="TreeGrafter"/>
</dbReference>
<dbReference type="Gene3D" id="2.20.25.10">
    <property type="match status" value="1"/>
</dbReference>
<dbReference type="GO" id="GO:0001139">
    <property type="term" value="F:RNA polymerase II complex recruiting activity"/>
    <property type="evidence" value="ECO:0007669"/>
    <property type="project" value="TreeGrafter"/>
</dbReference>
<sequence>MDAKQIQARAGQISKAASEGVPSTSLIQLLDPLKQAPMSEEILRSSKIGVIVNRLRQNKDPAVGRLAAELIGKWKKDVGSTKGADGKHGAARSSPAIKSSNGTASPAASPAPVKAKTKSTVAPEKRSAEADGVKYELTGNKTRDSCLKLMYNGLAFMSEEAPEDVLEKSRAIELAAFEKLQPETSEPYKTKMRSLFQNLKNKSNPQLRVRIMTGVITPAQFVVMSHQEMKSDERKAEDERIAKENMDKAMVAKEVKVYSASLTCGRCKEKKVSYSQAQTRSADEPMTTFCECTVCGNRWKFC</sequence>
<dbReference type="GO" id="GO:0006362">
    <property type="term" value="P:transcription elongation by RNA polymerase I"/>
    <property type="evidence" value="ECO:0007669"/>
    <property type="project" value="TreeGrafter"/>
</dbReference>
<dbReference type="PROSITE" id="PS51133">
    <property type="entry name" value="ZF_TFIIS_2"/>
    <property type="match status" value="1"/>
</dbReference>
<dbReference type="EMBL" id="ML991794">
    <property type="protein sequence ID" value="KAF2234952.1"/>
    <property type="molecule type" value="Genomic_DNA"/>
</dbReference>
<evidence type="ECO:0000256" key="2">
    <source>
        <dbReference type="ARBA" id="ARBA00022723"/>
    </source>
</evidence>
<evidence type="ECO:0000259" key="12">
    <source>
        <dbReference type="PROSITE" id="PS51321"/>
    </source>
</evidence>
<name>A0A6A6HAA4_VIRVR</name>
<evidence type="ECO:0000256" key="5">
    <source>
        <dbReference type="ARBA" id="ARBA00023242"/>
    </source>
</evidence>
<dbReference type="Gene3D" id="1.10.472.30">
    <property type="entry name" value="Transcription elongation factor S-II, central domain"/>
    <property type="match status" value="1"/>
</dbReference>
<dbReference type="CDD" id="cd00183">
    <property type="entry name" value="TFIIS_I"/>
    <property type="match status" value="1"/>
</dbReference>
<evidence type="ECO:0000259" key="11">
    <source>
        <dbReference type="PROSITE" id="PS51319"/>
    </source>
</evidence>
<feature type="compositionally biased region" description="Low complexity" evidence="9">
    <location>
        <begin position="103"/>
        <end position="114"/>
    </location>
</feature>
<feature type="region of interest" description="Disordered" evidence="9">
    <location>
        <begin position="77"/>
        <end position="129"/>
    </location>
</feature>
<dbReference type="SUPFAM" id="SSF46942">
    <property type="entry name" value="Elongation factor TFIIS domain 2"/>
    <property type="match status" value="1"/>
</dbReference>
<dbReference type="Proteomes" id="UP000800092">
    <property type="component" value="Unassembled WGS sequence"/>
</dbReference>
<dbReference type="GO" id="GO:0005634">
    <property type="term" value="C:nucleus"/>
    <property type="evidence" value="ECO:0007669"/>
    <property type="project" value="UniProtKB-SubCell"/>
</dbReference>
<feature type="domain" description="TFIIS central" evidence="12">
    <location>
        <begin position="142"/>
        <end position="257"/>
    </location>
</feature>
<dbReference type="SMART" id="SM00509">
    <property type="entry name" value="TFS2N"/>
    <property type="match status" value="1"/>
</dbReference>
<keyword evidence="8" id="KW-0805">Transcription regulation</keyword>
<dbReference type="InterPro" id="IPR006289">
    <property type="entry name" value="TFSII"/>
</dbReference>
<proteinExistence type="inferred from homology"/>
<gene>
    <name evidence="13" type="ORF">EV356DRAFT_559065</name>
</gene>
<evidence type="ECO:0000256" key="9">
    <source>
        <dbReference type="SAM" id="MobiDB-lite"/>
    </source>
</evidence>
<dbReference type="SUPFAM" id="SSF57783">
    <property type="entry name" value="Zinc beta-ribbon"/>
    <property type="match status" value="1"/>
</dbReference>
<dbReference type="InterPro" id="IPR003618">
    <property type="entry name" value="TFIIS_cen_dom"/>
</dbReference>
<evidence type="ECO:0000256" key="3">
    <source>
        <dbReference type="ARBA" id="ARBA00022771"/>
    </source>
</evidence>
<dbReference type="FunFam" id="2.20.25.10:FF:000001">
    <property type="entry name" value="Probable Transcription elongation factor S-II"/>
    <property type="match status" value="1"/>
</dbReference>
<feature type="compositionally biased region" description="Basic and acidic residues" evidence="9">
    <location>
        <begin position="77"/>
        <end position="88"/>
    </location>
</feature>
<dbReference type="PANTHER" id="PTHR11477">
    <property type="entry name" value="TRANSCRIPTION FACTOR S-II ZINC FINGER DOMAIN-CONTAINING PROTEIN"/>
    <property type="match status" value="1"/>
</dbReference>
<dbReference type="GO" id="GO:0031564">
    <property type="term" value="P:transcription antitermination"/>
    <property type="evidence" value="ECO:0007669"/>
    <property type="project" value="TreeGrafter"/>
</dbReference>
<accession>A0A6A6HAA4</accession>
<comment type="function">
    <text evidence="8">Necessary for efficient RNA polymerase II transcription elongation past template-encoded arresting sites.</text>
</comment>
<evidence type="ECO:0000256" key="4">
    <source>
        <dbReference type="ARBA" id="ARBA00022833"/>
    </source>
</evidence>
<reference evidence="13" key="1">
    <citation type="journal article" date="2020" name="Stud. Mycol.">
        <title>101 Dothideomycetes genomes: a test case for predicting lifestyles and emergence of pathogens.</title>
        <authorList>
            <person name="Haridas S."/>
            <person name="Albert R."/>
            <person name="Binder M."/>
            <person name="Bloem J."/>
            <person name="Labutti K."/>
            <person name="Salamov A."/>
            <person name="Andreopoulos B."/>
            <person name="Baker S."/>
            <person name="Barry K."/>
            <person name="Bills G."/>
            <person name="Bluhm B."/>
            <person name="Cannon C."/>
            <person name="Castanera R."/>
            <person name="Culley D."/>
            <person name="Daum C."/>
            <person name="Ezra D."/>
            <person name="Gonzalez J."/>
            <person name="Henrissat B."/>
            <person name="Kuo A."/>
            <person name="Liang C."/>
            <person name="Lipzen A."/>
            <person name="Lutzoni F."/>
            <person name="Magnuson J."/>
            <person name="Mondo S."/>
            <person name="Nolan M."/>
            <person name="Ohm R."/>
            <person name="Pangilinan J."/>
            <person name="Park H.-J."/>
            <person name="Ramirez L."/>
            <person name="Alfaro M."/>
            <person name="Sun H."/>
            <person name="Tritt A."/>
            <person name="Yoshinaga Y."/>
            <person name="Zwiers L.-H."/>
            <person name="Turgeon B."/>
            <person name="Goodwin S."/>
            <person name="Spatafora J."/>
            <person name="Crous P."/>
            <person name="Grigoriev I."/>
        </authorList>
    </citation>
    <scope>NUCLEOTIDE SEQUENCE</scope>
    <source>
        <strain evidence="13">Tuck. ex Michener</strain>
    </source>
</reference>
<dbReference type="Pfam" id="PF07500">
    <property type="entry name" value="TFIIS_M"/>
    <property type="match status" value="1"/>
</dbReference>
<comment type="similarity">
    <text evidence="8">Belongs to the TFS-II family.</text>
</comment>
<feature type="domain" description="TFIIS-type" evidence="10">
    <location>
        <begin position="260"/>
        <end position="300"/>
    </location>
</feature>
<keyword evidence="8" id="KW-0238">DNA-binding</keyword>
<comment type="subcellular location">
    <subcellularLocation>
        <location evidence="1 7 8">Nucleus</location>
    </subcellularLocation>
</comment>
<dbReference type="InterPro" id="IPR036575">
    <property type="entry name" value="TFIIS_cen_dom_sf"/>
</dbReference>
<dbReference type="InterPro" id="IPR003617">
    <property type="entry name" value="TFIIS/CRSP70_N_sub"/>
</dbReference>
<dbReference type="PROSITE" id="PS51319">
    <property type="entry name" value="TFIIS_N"/>
    <property type="match status" value="1"/>
</dbReference>
<dbReference type="Gene3D" id="1.20.930.10">
    <property type="entry name" value="Conserved domain common to transcription factors TFIIS, elongin A, CRSP70"/>
    <property type="match status" value="1"/>
</dbReference>
<keyword evidence="2 8" id="KW-0479">Metal-binding</keyword>
<feature type="domain" description="TFIIS N-terminal" evidence="11">
    <location>
        <begin position="1"/>
        <end position="81"/>
    </location>
</feature>